<name>A0ABZ2ID60_9CAUL</name>
<dbReference type="EMBL" id="CP146369">
    <property type="protein sequence ID" value="WWT53719.1"/>
    <property type="molecule type" value="Genomic_DNA"/>
</dbReference>
<dbReference type="RefSeq" id="WP_338575607.1">
    <property type="nucleotide sequence ID" value="NZ_CP146369.1"/>
</dbReference>
<evidence type="ECO:0000313" key="2">
    <source>
        <dbReference type="Proteomes" id="UP001363460"/>
    </source>
</evidence>
<accession>A0ABZ2ID60</accession>
<protein>
    <submittedName>
        <fullName evidence="1">Chemotaxis protein CheE</fullName>
    </submittedName>
</protein>
<keyword evidence="2" id="KW-1185">Reference proteome</keyword>
<sequence length="164" mass="17519">MTVITHNRRRSRLSTLVDQPGGVSVGVALTEARANLARYESRSREIIEQQVTALAALPVPTGVDEGALDQAYAHASAVIDAAGPFELNDLCAAAANLCDLIDAAPEDRPFDWRVVTVHAQALRLLLTLPPEAVDARAKVLDSLKDMLKAKVPGAIDEPSPPLPR</sequence>
<reference evidence="1 2" key="1">
    <citation type="submission" date="2024-02" db="EMBL/GenBank/DDBJ databases">
        <title>Distribution and functional of Brevundimonas-related endobacteria within Verticillium dahliae.</title>
        <authorList>
            <person name="Zeng H."/>
        </authorList>
    </citation>
    <scope>NUCLEOTIDE SEQUENCE [LARGE SCALE GENOMIC DNA]</scope>
    <source>
        <strain evidence="1 2">TRM 44200</strain>
    </source>
</reference>
<dbReference type="Proteomes" id="UP001363460">
    <property type="component" value="Chromosome"/>
</dbReference>
<evidence type="ECO:0000313" key="1">
    <source>
        <dbReference type="EMBL" id="WWT53719.1"/>
    </source>
</evidence>
<proteinExistence type="predicted"/>
<gene>
    <name evidence="1" type="ORF">V8J38_10660</name>
</gene>
<organism evidence="1 2">
    <name type="scientific">Brevundimonas olei</name>
    <dbReference type="NCBI Taxonomy" id="657642"/>
    <lineage>
        <taxon>Bacteria</taxon>
        <taxon>Pseudomonadati</taxon>
        <taxon>Pseudomonadota</taxon>
        <taxon>Alphaproteobacteria</taxon>
        <taxon>Caulobacterales</taxon>
        <taxon>Caulobacteraceae</taxon>
        <taxon>Brevundimonas</taxon>
    </lineage>
</organism>